<gene>
    <name evidence="2" type="ORF">D2S45_02030</name>
</gene>
<dbReference type="RefSeq" id="WP_124139331.1">
    <property type="nucleotide sequence ID" value="NZ_QXEM01000003.1"/>
</dbReference>
<organism evidence="2 3">
    <name type="scientific">Prevotella intermedia</name>
    <dbReference type="NCBI Taxonomy" id="28131"/>
    <lineage>
        <taxon>Bacteria</taxon>
        <taxon>Pseudomonadati</taxon>
        <taxon>Bacteroidota</taxon>
        <taxon>Bacteroidia</taxon>
        <taxon>Bacteroidales</taxon>
        <taxon>Prevotellaceae</taxon>
        <taxon>Prevotella</taxon>
    </lineage>
</organism>
<dbReference type="AlphaFoldDB" id="A0A3R8N5T7"/>
<sequence length="250" mass="28794">MNTKYFEHIVVYLSVLVVCVIIALFARVVALRLGIDEFTAQIVFWSVVAIGIIIYSILSILVEGLFTALVKFFFPKKQKEKINDNASNIEVGQIAEGFNVDKLSPSQLQQSTDFDLIRQRQQMLMDQKVQDKRAIAIKYTQQQFAPYVSDKDLLRLCEYIKLYSARLPLSHVEPINIKGLVALDLFHFGWNIWNHFRVGKQDEISQFLKQVFAITFKDVEVESIKSHLRDDEKKGTIPIVQSLSDHQITE</sequence>
<keyword evidence="1" id="KW-0472">Membrane</keyword>
<keyword evidence="1" id="KW-0812">Transmembrane</keyword>
<protein>
    <submittedName>
        <fullName evidence="2">Mobilization protein</fullName>
    </submittedName>
</protein>
<dbReference type="Proteomes" id="UP000283868">
    <property type="component" value="Unassembled WGS sequence"/>
</dbReference>
<comment type="caution">
    <text evidence="2">The sequence shown here is derived from an EMBL/GenBank/DDBJ whole genome shotgun (WGS) entry which is preliminary data.</text>
</comment>
<feature type="transmembrane region" description="Helical" evidence="1">
    <location>
        <begin position="42"/>
        <end position="74"/>
    </location>
</feature>
<reference evidence="2 3" key="1">
    <citation type="submission" date="2018-08" db="EMBL/GenBank/DDBJ databases">
        <title>Comparative analysis of Prevotella intermedia strains.</title>
        <authorList>
            <person name="Moon J.-H."/>
            <person name="Lee J.-H."/>
        </authorList>
    </citation>
    <scope>NUCLEOTIDE SEQUENCE [LARGE SCALE GENOMIC DNA]</scope>
    <source>
        <strain evidence="2 3">ATCC 15033</strain>
    </source>
</reference>
<evidence type="ECO:0000256" key="1">
    <source>
        <dbReference type="SAM" id="Phobius"/>
    </source>
</evidence>
<dbReference type="EMBL" id="QXEN01000002">
    <property type="protein sequence ID" value="RRF88124.1"/>
    <property type="molecule type" value="Genomic_DNA"/>
</dbReference>
<name>A0A3R8N5T7_PREIN</name>
<feature type="transmembrane region" description="Helical" evidence="1">
    <location>
        <begin position="9"/>
        <end position="30"/>
    </location>
</feature>
<keyword evidence="1" id="KW-1133">Transmembrane helix</keyword>
<accession>A0A3R8N5T7</accession>
<keyword evidence="3" id="KW-1185">Reference proteome</keyword>
<evidence type="ECO:0000313" key="2">
    <source>
        <dbReference type="EMBL" id="RRF88124.1"/>
    </source>
</evidence>
<proteinExistence type="predicted"/>
<evidence type="ECO:0000313" key="3">
    <source>
        <dbReference type="Proteomes" id="UP000283868"/>
    </source>
</evidence>